<evidence type="ECO:0000313" key="6">
    <source>
        <dbReference type="Proteomes" id="UP000800093"/>
    </source>
</evidence>
<gene>
    <name evidence="5" type="ORF">CC78DRAFT_592521</name>
</gene>
<dbReference type="EMBL" id="ML986714">
    <property type="protein sequence ID" value="KAF2259254.1"/>
    <property type="molecule type" value="Genomic_DNA"/>
</dbReference>
<dbReference type="PIRSF" id="PIRSF000972">
    <property type="entry name" value="Arylsulf_plant"/>
    <property type="match status" value="1"/>
</dbReference>
<dbReference type="EC" id="3.1.6.1" evidence="2"/>
<dbReference type="Pfam" id="PF00884">
    <property type="entry name" value="Sulfatase"/>
    <property type="match status" value="1"/>
</dbReference>
<accession>A0A9P4JY15</accession>
<comment type="catalytic activity">
    <reaction evidence="2">
        <text>an aryl sulfate + H2O = a phenol + sulfate + H(+)</text>
        <dbReference type="Rhea" id="RHEA:17261"/>
        <dbReference type="ChEBI" id="CHEBI:15377"/>
        <dbReference type="ChEBI" id="CHEBI:15378"/>
        <dbReference type="ChEBI" id="CHEBI:16189"/>
        <dbReference type="ChEBI" id="CHEBI:33853"/>
        <dbReference type="ChEBI" id="CHEBI:140317"/>
        <dbReference type="EC" id="3.1.6.1"/>
    </reaction>
</comment>
<dbReference type="GO" id="GO:0018958">
    <property type="term" value="P:phenol-containing compound metabolic process"/>
    <property type="evidence" value="ECO:0007669"/>
    <property type="project" value="InterPro"/>
</dbReference>
<dbReference type="CDD" id="cd16147">
    <property type="entry name" value="G6S"/>
    <property type="match status" value="1"/>
</dbReference>
<comment type="caution">
    <text evidence="5">The sequence shown here is derived from an EMBL/GenBank/DDBJ whole genome shotgun (WGS) entry which is preliminary data.</text>
</comment>
<comment type="similarity">
    <text evidence="1 2">Belongs to the sulfatase family.</text>
</comment>
<dbReference type="PANTHER" id="PTHR43108:SF8">
    <property type="entry name" value="SD21168P"/>
    <property type="match status" value="1"/>
</dbReference>
<sequence length="594" mass="67354">MNPSDDLRDLEDVATNQPNIVFILSDDQDAKLNSLDYMPLLQKHLMSKGTHFQKHYCTVAWCCPSRVSLWTGKAAHNTNVTNVVPPFGGYPQFLDRHLNESWVPLWLQENGYNTYYTGKLMNYHTVDNYNNPYPSGFNGTDFLLDPGTYSYLNPIFQRNKDAPVNHTNEYNTDLVAKKGLGLIDEAVQGGQGRPFFVTIAPIAPHADFEIVYTEDHEYVRTINSPPVSAERHKDLFPDEIVPRTPNFNPLDKPSGVDFLAELEPLSDENITYNDHWHRQRLRSLQVIDELVEDVVQKLEKYGILDNTYIFYSSDNGYHISQHRLQPGKGCGWEEDINVPLIVRGPNIPAGGVVDFPTSHTDLAPTWFKVLGIPLREDFDGLPIPLTADEITEWEGSGKAKEHVQIEFWSDITGGEYNTPPAGISNPAPDNTYKGLRILGEYYSFYYSVWCSGSHQLYDMTTDPYQLNNLYQTASSEISSPPTNTTVTICNANYTLVKVTQRLDSLLFVLKTCTGKACSDPWNSLMPNTGINSLRQAMDPKYDSFFENMKRVGYERCEGGYIPDAEGEVYESGDAYQGGEKLRLARDPREWWNRA</sequence>
<dbReference type="OrthoDB" id="96314at2759"/>
<evidence type="ECO:0000259" key="4">
    <source>
        <dbReference type="Pfam" id="PF00884"/>
    </source>
</evidence>
<dbReference type="GO" id="GO:0004065">
    <property type="term" value="F:arylsulfatase activity"/>
    <property type="evidence" value="ECO:0007669"/>
    <property type="project" value="UniProtKB-UniRule"/>
</dbReference>
<organism evidence="5 6">
    <name type="scientific">Lojkania enalia</name>
    <dbReference type="NCBI Taxonomy" id="147567"/>
    <lineage>
        <taxon>Eukaryota</taxon>
        <taxon>Fungi</taxon>
        <taxon>Dikarya</taxon>
        <taxon>Ascomycota</taxon>
        <taxon>Pezizomycotina</taxon>
        <taxon>Dothideomycetes</taxon>
        <taxon>Pleosporomycetidae</taxon>
        <taxon>Pleosporales</taxon>
        <taxon>Pleosporales incertae sedis</taxon>
        <taxon>Lojkania</taxon>
    </lineage>
</organism>
<proteinExistence type="inferred from homology"/>
<evidence type="ECO:0000313" key="5">
    <source>
        <dbReference type="EMBL" id="KAF2259254.1"/>
    </source>
</evidence>
<dbReference type="FunFam" id="3.40.720.10:FF:000051">
    <property type="entry name" value="Arylsulfatase"/>
    <property type="match status" value="1"/>
</dbReference>
<reference evidence="6" key="1">
    <citation type="journal article" date="2020" name="Stud. Mycol.">
        <title>101 Dothideomycetes genomes: A test case for predicting lifestyles and emergence of pathogens.</title>
        <authorList>
            <person name="Haridas S."/>
            <person name="Albert R."/>
            <person name="Binder M."/>
            <person name="Bloem J."/>
            <person name="LaButti K."/>
            <person name="Salamov A."/>
            <person name="Andreopoulos B."/>
            <person name="Baker S."/>
            <person name="Barry K."/>
            <person name="Bills G."/>
            <person name="Bluhm B."/>
            <person name="Cannon C."/>
            <person name="Castanera R."/>
            <person name="Culley D."/>
            <person name="Daum C."/>
            <person name="Ezra D."/>
            <person name="Gonzalez J."/>
            <person name="Henrissat B."/>
            <person name="Kuo A."/>
            <person name="Liang C."/>
            <person name="Lipzen A."/>
            <person name="Lutzoni F."/>
            <person name="Magnuson J."/>
            <person name="Mondo S."/>
            <person name="Nolan M."/>
            <person name="Ohm R."/>
            <person name="Pangilinan J."/>
            <person name="Park H.-J."/>
            <person name="Ramirez L."/>
            <person name="Alfaro M."/>
            <person name="Sun H."/>
            <person name="Tritt A."/>
            <person name="Yoshinaga Y."/>
            <person name="Zwiers L.-H."/>
            <person name="Turgeon B."/>
            <person name="Goodwin S."/>
            <person name="Spatafora J."/>
            <person name="Crous P."/>
            <person name="Grigoriev I."/>
        </authorList>
    </citation>
    <scope>NUCLEOTIDE SEQUENCE [LARGE SCALE GENOMIC DNA]</scope>
    <source>
        <strain evidence="6">CBS 304.66</strain>
    </source>
</reference>
<name>A0A9P4JY15_9PLEO</name>
<keyword evidence="2" id="KW-0378">Hydrolase</keyword>
<dbReference type="PANTHER" id="PTHR43108">
    <property type="entry name" value="N-ACETYLGLUCOSAMINE-6-SULFATASE FAMILY MEMBER"/>
    <property type="match status" value="1"/>
</dbReference>
<evidence type="ECO:0000256" key="2">
    <source>
        <dbReference type="PIRNR" id="PIRNR000972"/>
    </source>
</evidence>
<comment type="PTM">
    <text evidence="3">The conversion to 3-oxoalanine (also known as C-formylglycine, FGly), of a serine or cysteine residue in prokaryotes and of a cysteine residue in eukaryotes, is critical for catalytic activity.</text>
</comment>
<dbReference type="InterPro" id="IPR012083">
    <property type="entry name" value="Arylsulfatase"/>
</dbReference>
<feature type="domain" description="Sulfatase N-terminal" evidence="4">
    <location>
        <begin position="18"/>
        <end position="372"/>
    </location>
</feature>
<dbReference type="GO" id="GO:0005539">
    <property type="term" value="F:glycosaminoglycan binding"/>
    <property type="evidence" value="ECO:0007669"/>
    <property type="project" value="TreeGrafter"/>
</dbReference>
<dbReference type="AlphaFoldDB" id="A0A9P4JY15"/>
<dbReference type="SUPFAM" id="SSF53649">
    <property type="entry name" value="Alkaline phosphatase-like"/>
    <property type="match status" value="1"/>
</dbReference>
<evidence type="ECO:0000256" key="1">
    <source>
        <dbReference type="ARBA" id="ARBA00008779"/>
    </source>
</evidence>
<dbReference type="Gene3D" id="3.40.720.10">
    <property type="entry name" value="Alkaline Phosphatase, subunit A"/>
    <property type="match status" value="1"/>
</dbReference>
<keyword evidence="6" id="KW-1185">Reference proteome</keyword>
<dbReference type="Proteomes" id="UP000800093">
    <property type="component" value="Unassembled WGS sequence"/>
</dbReference>
<feature type="modified residue" description="3-oxoalanine (Cys)" evidence="3">
    <location>
        <position position="62"/>
    </location>
</feature>
<dbReference type="InterPro" id="IPR000917">
    <property type="entry name" value="Sulfatase_N"/>
</dbReference>
<dbReference type="GO" id="GO:0008449">
    <property type="term" value="F:N-acetylglucosamine-6-sulfatase activity"/>
    <property type="evidence" value="ECO:0007669"/>
    <property type="project" value="TreeGrafter"/>
</dbReference>
<dbReference type="InterPro" id="IPR017850">
    <property type="entry name" value="Alkaline_phosphatase_core_sf"/>
</dbReference>
<evidence type="ECO:0000256" key="3">
    <source>
        <dbReference type="PIRSR" id="PIRSR000972-50"/>
    </source>
</evidence>
<protein>
    <recommendedName>
        <fullName evidence="2">Arylsulfatase</fullName>
        <shortName evidence="2">AS</shortName>
        <ecNumber evidence="2">3.1.6.1</ecNumber>
    </recommendedName>
    <alternativeName>
        <fullName evidence="2">Aryl-sulfate sulphohydrolase</fullName>
    </alternativeName>
</protein>